<evidence type="ECO:0000313" key="8">
    <source>
        <dbReference type="Proteomes" id="UP000799424"/>
    </source>
</evidence>
<keyword evidence="3 6" id="KW-0812">Transmembrane</keyword>
<proteinExistence type="inferred from homology"/>
<evidence type="ECO:0000256" key="5">
    <source>
        <dbReference type="ARBA" id="ARBA00023136"/>
    </source>
</evidence>
<dbReference type="EMBL" id="MU006225">
    <property type="protein sequence ID" value="KAF2827065.1"/>
    <property type="molecule type" value="Genomic_DNA"/>
</dbReference>
<evidence type="ECO:0000256" key="4">
    <source>
        <dbReference type="ARBA" id="ARBA00022989"/>
    </source>
</evidence>
<dbReference type="PANTHER" id="PTHR21659">
    <property type="entry name" value="HYDROPHOBIC PROTEIN RCI2 LOW TEMPERATURE AND SALT RESPONSIVE PROTEIN LTI6 -RELATED"/>
    <property type="match status" value="1"/>
</dbReference>
<comment type="similarity">
    <text evidence="2">Belongs to the UPF0057 (PMP3) family.</text>
</comment>
<sequence>MILLIILTLIFPPIGVFLTAGIGPDLLINLLLTILGFFPGHIHAFYIEYVFYKRRDEVRRGIISVGRAPGVFSERVQSGGTGRGVVVEEPVQEEYGPAQQGYAVGGQQGYGTVQ</sequence>
<dbReference type="InterPro" id="IPR000612">
    <property type="entry name" value="PMP3"/>
</dbReference>
<evidence type="ECO:0000256" key="6">
    <source>
        <dbReference type="SAM" id="Phobius"/>
    </source>
</evidence>
<keyword evidence="8" id="KW-1185">Reference proteome</keyword>
<protein>
    <submittedName>
        <fullName evidence="7">UPF0057-domain-containing protein</fullName>
    </submittedName>
</protein>
<dbReference type="PANTHER" id="PTHR21659:SF42">
    <property type="entry name" value="UPF0057 MEMBRANE PROTEIN ZK632.10-RELATED"/>
    <property type="match status" value="1"/>
</dbReference>
<comment type="subcellular location">
    <subcellularLocation>
        <location evidence="1">Membrane</location>
    </subcellularLocation>
</comment>
<feature type="transmembrane region" description="Helical" evidence="6">
    <location>
        <begin position="29"/>
        <end position="52"/>
    </location>
</feature>
<accession>A0A6A7A3D0</accession>
<evidence type="ECO:0000256" key="3">
    <source>
        <dbReference type="ARBA" id="ARBA00022692"/>
    </source>
</evidence>
<gene>
    <name evidence="7" type="ORF">CC86DRAFT_455622</name>
</gene>
<dbReference type="AlphaFoldDB" id="A0A6A7A3D0"/>
<dbReference type="GO" id="GO:0016020">
    <property type="term" value="C:membrane"/>
    <property type="evidence" value="ECO:0007669"/>
    <property type="project" value="UniProtKB-SubCell"/>
</dbReference>
<evidence type="ECO:0000313" key="7">
    <source>
        <dbReference type="EMBL" id="KAF2827065.1"/>
    </source>
</evidence>
<reference evidence="7" key="1">
    <citation type="journal article" date="2020" name="Stud. Mycol.">
        <title>101 Dothideomycetes genomes: a test case for predicting lifestyles and emergence of pathogens.</title>
        <authorList>
            <person name="Haridas S."/>
            <person name="Albert R."/>
            <person name="Binder M."/>
            <person name="Bloem J."/>
            <person name="Labutti K."/>
            <person name="Salamov A."/>
            <person name="Andreopoulos B."/>
            <person name="Baker S."/>
            <person name="Barry K."/>
            <person name="Bills G."/>
            <person name="Bluhm B."/>
            <person name="Cannon C."/>
            <person name="Castanera R."/>
            <person name="Culley D."/>
            <person name="Daum C."/>
            <person name="Ezra D."/>
            <person name="Gonzalez J."/>
            <person name="Henrissat B."/>
            <person name="Kuo A."/>
            <person name="Liang C."/>
            <person name="Lipzen A."/>
            <person name="Lutzoni F."/>
            <person name="Magnuson J."/>
            <person name="Mondo S."/>
            <person name="Nolan M."/>
            <person name="Ohm R."/>
            <person name="Pangilinan J."/>
            <person name="Park H.-J."/>
            <person name="Ramirez L."/>
            <person name="Alfaro M."/>
            <person name="Sun H."/>
            <person name="Tritt A."/>
            <person name="Yoshinaga Y."/>
            <person name="Zwiers L.-H."/>
            <person name="Turgeon B."/>
            <person name="Goodwin S."/>
            <person name="Spatafora J."/>
            <person name="Crous P."/>
            <person name="Grigoriev I."/>
        </authorList>
    </citation>
    <scope>NUCLEOTIDE SEQUENCE</scope>
    <source>
        <strain evidence="7">CBS 113818</strain>
    </source>
</reference>
<evidence type="ECO:0000256" key="1">
    <source>
        <dbReference type="ARBA" id="ARBA00004370"/>
    </source>
</evidence>
<dbReference type="PROSITE" id="PS01309">
    <property type="entry name" value="UPF0057"/>
    <property type="match status" value="1"/>
</dbReference>
<keyword evidence="4 6" id="KW-1133">Transmembrane helix</keyword>
<dbReference type="Proteomes" id="UP000799424">
    <property type="component" value="Unassembled WGS sequence"/>
</dbReference>
<organism evidence="7 8">
    <name type="scientific">Ophiobolus disseminans</name>
    <dbReference type="NCBI Taxonomy" id="1469910"/>
    <lineage>
        <taxon>Eukaryota</taxon>
        <taxon>Fungi</taxon>
        <taxon>Dikarya</taxon>
        <taxon>Ascomycota</taxon>
        <taxon>Pezizomycotina</taxon>
        <taxon>Dothideomycetes</taxon>
        <taxon>Pleosporomycetidae</taxon>
        <taxon>Pleosporales</taxon>
        <taxon>Pleosporineae</taxon>
        <taxon>Phaeosphaeriaceae</taxon>
        <taxon>Ophiobolus</taxon>
    </lineage>
</organism>
<evidence type="ECO:0000256" key="2">
    <source>
        <dbReference type="ARBA" id="ARBA00009530"/>
    </source>
</evidence>
<name>A0A6A7A3D0_9PLEO</name>
<keyword evidence="5 6" id="KW-0472">Membrane</keyword>
<dbReference type="Pfam" id="PF01679">
    <property type="entry name" value="Pmp3"/>
    <property type="match status" value="1"/>
</dbReference>
<dbReference type="OrthoDB" id="2152119at2759"/>